<keyword evidence="2" id="KW-1185">Reference proteome</keyword>
<reference evidence="2" key="1">
    <citation type="journal article" date="2015" name="PLoS Genet.">
        <title>Genome Sequence and Transcriptome Analyses of Chrysochromulina tobin: Metabolic Tools for Enhanced Algal Fitness in the Prominent Order Prymnesiales (Haptophyceae).</title>
        <authorList>
            <person name="Hovde B.T."/>
            <person name="Deodato C.R."/>
            <person name="Hunsperger H.M."/>
            <person name="Ryken S.A."/>
            <person name="Yost W."/>
            <person name="Jha R.K."/>
            <person name="Patterson J."/>
            <person name="Monnat R.J. Jr."/>
            <person name="Barlow S.B."/>
            <person name="Starkenburg S.R."/>
            <person name="Cattolico R.A."/>
        </authorList>
    </citation>
    <scope>NUCLEOTIDE SEQUENCE</scope>
    <source>
        <strain evidence="2">CCMP291</strain>
    </source>
</reference>
<comment type="caution">
    <text evidence="1">The sequence shown here is derived from an EMBL/GenBank/DDBJ whole genome shotgun (WGS) entry which is preliminary data.</text>
</comment>
<proteinExistence type="predicted"/>
<protein>
    <submittedName>
        <fullName evidence="1">Uncharacterized protein</fullName>
    </submittedName>
</protein>
<organism evidence="1 2">
    <name type="scientific">Chrysochromulina tobinii</name>
    <dbReference type="NCBI Taxonomy" id="1460289"/>
    <lineage>
        <taxon>Eukaryota</taxon>
        <taxon>Haptista</taxon>
        <taxon>Haptophyta</taxon>
        <taxon>Prymnesiophyceae</taxon>
        <taxon>Prymnesiales</taxon>
        <taxon>Chrysochromulinaceae</taxon>
        <taxon>Chrysochromulina</taxon>
    </lineage>
</organism>
<dbReference type="OrthoDB" id="2019884at2759"/>
<sequence>MPGAMNKMASKALSGSAKFELGNSSMEYDAALDAMTIDADHENELGMEGLDMYANKLAALSGMGDRLSIDVDGDGVQDGIDIDGDGTIDIDASKPGQMMKYSEFKAPGLSVKTGKSIFQDPYCELTDYQKESNGIVPGYAGHIPRARDKYGGAAIGGCSPALQPGGVDTHIGPQGKHNKRDCLGNGYGSDGFPLKGAAVEPVYDNFNAARGGIMPGYGGFRPGARDECGYATVGGINRFGPSYNRPEPTEAQTATQHAKPTYVGVAKGVVPGYTGYLPTAKEKYGISHYGSIPKTELAQTGHKDVKGDKAILVGKNYISGYSGHIPVARDTFGGAHYGIEAKGSPEDYKKAAPKRNLHDMRDVVGDGVDCIYGSTGVYHEGAAVGKHYYAGSF</sequence>
<evidence type="ECO:0000313" key="1">
    <source>
        <dbReference type="EMBL" id="KOO27036.1"/>
    </source>
</evidence>
<name>A0A0M0JKD4_9EUKA</name>
<accession>A0A0M0JKD4</accession>
<dbReference type="EMBL" id="JWZX01002772">
    <property type="protein sequence ID" value="KOO27036.1"/>
    <property type="molecule type" value="Genomic_DNA"/>
</dbReference>
<gene>
    <name evidence="1" type="ORF">Ctob_002853</name>
</gene>
<dbReference type="Proteomes" id="UP000037460">
    <property type="component" value="Unassembled WGS sequence"/>
</dbReference>
<dbReference type="AlphaFoldDB" id="A0A0M0JKD4"/>
<evidence type="ECO:0000313" key="2">
    <source>
        <dbReference type="Proteomes" id="UP000037460"/>
    </source>
</evidence>